<dbReference type="InterPro" id="IPR006124">
    <property type="entry name" value="Metalloenzyme"/>
</dbReference>
<gene>
    <name evidence="7" type="ORF">S01H1_32002</name>
</gene>
<dbReference type="InterPro" id="IPR017850">
    <property type="entry name" value="Alkaline_phosphatase_core_sf"/>
</dbReference>
<dbReference type="Pfam" id="PF10143">
    <property type="entry name" value="PhosphMutase"/>
    <property type="match status" value="1"/>
</dbReference>
<comment type="catalytic activity">
    <reaction evidence="1">
        <text>(2R)-2-phosphoglycerate = (2R)-3-phosphoglycerate</text>
        <dbReference type="Rhea" id="RHEA:15901"/>
        <dbReference type="ChEBI" id="CHEBI:58272"/>
        <dbReference type="ChEBI" id="CHEBI:58289"/>
        <dbReference type="EC" id="5.4.2.12"/>
    </reaction>
</comment>
<evidence type="ECO:0000259" key="6">
    <source>
        <dbReference type="Pfam" id="PF01676"/>
    </source>
</evidence>
<comment type="function">
    <text evidence="2">Catalyzes the interconversion of 2-phosphoglycerate and 3-phosphoglycerate.</text>
</comment>
<comment type="caution">
    <text evidence="7">The sequence shown here is derived from an EMBL/GenBank/DDBJ whole genome shotgun (WGS) entry which is preliminary data.</text>
</comment>
<dbReference type="GO" id="GO:0006096">
    <property type="term" value="P:glycolytic process"/>
    <property type="evidence" value="ECO:0007669"/>
    <property type="project" value="UniProtKB-KW"/>
</dbReference>
<feature type="non-terminal residue" evidence="7">
    <location>
        <position position="268"/>
    </location>
</feature>
<dbReference type="Pfam" id="PF01676">
    <property type="entry name" value="Metalloenzyme"/>
    <property type="match status" value="1"/>
</dbReference>
<dbReference type="EMBL" id="BARS01019788">
    <property type="protein sequence ID" value="GAF94756.1"/>
    <property type="molecule type" value="Genomic_DNA"/>
</dbReference>
<evidence type="ECO:0000256" key="3">
    <source>
        <dbReference type="ARBA" id="ARBA00004921"/>
    </source>
</evidence>
<name>X0U5X4_9ZZZZ</name>
<dbReference type="CDD" id="cd16011">
    <property type="entry name" value="iPGM_like"/>
    <property type="match status" value="1"/>
</dbReference>
<proteinExistence type="inferred from homology"/>
<organism evidence="7">
    <name type="scientific">marine sediment metagenome</name>
    <dbReference type="NCBI Taxonomy" id="412755"/>
    <lineage>
        <taxon>unclassified sequences</taxon>
        <taxon>metagenomes</taxon>
        <taxon>ecological metagenomes</taxon>
    </lineage>
</organism>
<dbReference type="Gene3D" id="3.40.720.10">
    <property type="entry name" value="Alkaline Phosphatase, subunit A"/>
    <property type="match status" value="2"/>
</dbReference>
<evidence type="ECO:0000256" key="1">
    <source>
        <dbReference type="ARBA" id="ARBA00000370"/>
    </source>
</evidence>
<feature type="domain" description="Metalloenzyme" evidence="6">
    <location>
        <begin position="1"/>
        <end position="257"/>
    </location>
</feature>
<dbReference type="PANTHER" id="PTHR31209:SF4">
    <property type="entry name" value="2,3-BISPHOSPHOGLYCERATE-INDEPENDENT PHOSPHOGLYCERATE MUTASE"/>
    <property type="match status" value="1"/>
</dbReference>
<comment type="similarity">
    <text evidence="4">Belongs to the BPG-independent phosphoglycerate mutase family. A-PGAM subfamily.</text>
</comment>
<evidence type="ECO:0000256" key="4">
    <source>
        <dbReference type="ARBA" id="ARBA00005524"/>
    </source>
</evidence>
<dbReference type="SUPFAM" id="SSF53649">
    <property type="entry name" value="Alkaline phosphatase-like"/>
    <property type="match status" value="1"/>
</dbReference>
<comment type="pathway">
    <text evidence="3">Carbohydrate degradation.</text>
</comment>
<dbReference type="InterPro" id="IPR004456">
    <property type="entry name" value="Pglycerate_mutase_ApgM"/>
</dbReference>
<dbReference type="AlphaFoldDB" id="X0U5X4"/>
<evidence type="ECO:0000256" key="5">
    <source>
        <dbReference type="ARBA" id="ARBA00023152"/>
    </source>
</evidence>
<evidence type="ECO:0000256" key="2">
    <source>
        <dbReference type="ARBA" id="ARBA00002315"/>
    </source>
</evidence>
<dbReference type="GO" id="GO:0046872">
    <property type="term" value="F:metal ion binding"/>
    <property type="evidence" value="ECO:0007669"/>
    <property type="project" value="InterPro"/>
</dbReference>
<protein>
    <recommendedName>
        <fullName evidence="6">Metalloenzyme domain-containing protein</fullName>
    </recommendedName>
</protein>
<reference evidence="7" key="1">
    <citation type="journal article" date="2014" name="Front. Microbiol.">
        <title>High frequency of phylogenetically diverse reductive dehalogenase-homologous genes in deep subseafloor sedimentary metagenomes.</title>
        <authorList>
            <person name="Kawai M."/>
            <person name="Futagami T."/>
            <person name="Toyoda A."/>
            <person name="Takaki Y."/>
            <person name="Nishi S."/>
            <person name="Hori S."/>
            <person name="Arai W."/>
            <person name="Tsubouchi T."/>
            <person name="Morono Y."/>
            <person name="Uchiyama I."/>
            <person name="Ito T."/>
            <person name="Fujiyama A."/>
            <person name="Inagaki F."/>
            <person name="Takami H."/>
        </authorList>
    </citation>
    <scope>NUCLEOTIDE SEQUENCE</scope>
    <source>
        <strain evidence="7">Expedition CK06-06</strain>
    </source>
</reference>
<dbReference type="PANTHER" id="PTHR31209">
    <property type="entry name" value="COFACTOR-INDEPENDENT PHOSPHOGLYCERATE MUTASE"/>
    <property type="match status" value="1"/>
</dbReference>
<dbReference type="GO" id="GO:0004619">
    <property type="term" value="F:phosphoglycerate mutase activity"/>
    <property type="evidence" value="ECO:0007669"/>
    <property type="project" value="UniProtKB-EC"/>
</dbReference>
<evidence type="ECO:0000313" key="7">
    <source>
        <dbReference type="EMBL" id="GAF94756.1"/>
    </source>
</evidence>
<sequence>MKYCIVIIDGASGLPLPERGGKTCLELAHTPNLDAMAKEGISGLVRTVPPGMEPSSDCACMSVLGYDPKLYYRGRAAIEARSMGITIDEGEVVFRCNLVAISDGRMWDYSAGHISTNEAQQLIGALNESLGDDKVHFYSGISYRHLCKLKGREDTLLAACTPPHDIHDKAISEFLPKGPGSELLRDLMERSQAVLWEHPVNVERRSRGDIPATMLWLFWGSGKVPDMPAFKQVYGLNAAITSAVDVVPGLARMMDMGVLDIAGVKDGL</sequence>
<accession>X0U5X4</accession>
<keyword evidence="5" id="KW-0324">Glycolysis</keyword>